<gene>
    <name evidence="1" type="ORF">SIDU_00180</name>
</gene>
<evidence type="ECO:0000313" key="2">
    <source>
        <dbReference type="Proteomes" id="UP000004550"/>
    </source>
</evidence>
<accession>A0A1L5BJL6</accession>
<dbReference type="EMBL" id="CP013070">
    <property type="protein sequence ID" value="APL93079.1"/>
    <property type="molecule type" value="Genomic_DNA"/>
</dbReference>
<reference evidence="1 2" key="1">
    <citation type="journal article" date="2012" name="J. Bacteriol.">
        <title>Genome sequence of Sphingobium indicum B90A, a hexachlorocyclohexane-degrading bacterium.</title>
        <authorList>
            <person name="Anand S."/>
            <person name="Sangwan N."/>
            <person name="Lata P."/>
            <person name="Kaur J."/>
            <person name="Dua A."/>
            <person name="Singh A.K."/>
            <person name="Verma M."/>
            <person name="Kaur J."/>
            <person name="Khurana J.P."/>
            <person name="Khurana P."/>
            <person name="Mathur S."/>
            <person name="Lal R."/>
        </authorList>
    </citation>
    <scope>NUCLEOTIDE SEQUENCE [LARGE SCALE GENOMIC DNA]</scope>
    <source>
        <strain evidence="2">DSM 16412 / CCM 7286 / MTCC 6364 / B90A</strain>
    </source>
</reference>
<proteinExistence type="predicted"/>
<protein>
    <submittedName>
        <fullName evidence="1">Uncharacterized protein</fullName>
    </submittedName>
</protein>
<sequence>MESILVSFLFDRGLCRADFSAGVNKQRVMFYEGRAHSVAQVGVSFMANQGGVSRDRKQLVRDLAAVPELSANGRLFAWHRRAGR</sequence>
<dbReference type="Proteomes" id="UP000004550">
    <property type="component" value="Chromosome"/>
</dbReference>
<name>A0A1L5BJL6_SPHIB</name>
<organism evidence="1 2">
    <name type="scientific">Sphingobium indicum (strain DSM 16412 / CCM 7286 / MTCC 6364 / B90A)</name>
    <dbReference type="NCBI Taxonomy" id="861109"/>
    <lineage>
        <taxon>Bacteria</taxon>
        <taxon>Pseudomonadati</taxon>
        <taxon>Pseudomonadota</taxon>
        <taxon>Alphaproteobacteria</taxon>
        <taxon>Sphingomonadales</taxon>
        <taxon>Sphingomonadaceae</taxon>
        <taxon>Sphingobium</taxon>
    </lineage>
</organism>
<dbReference type="RefSeq" id="WP_025771631.1">
    <property type="nucleotide sequence ID" value="NZ_CP013070.1"/>
</dbReference>
<evidence type="ECO:0000313" key="1">
    <source>
        <dbReference type="EMBL" id="APL93079.1"/>
    </source>
</evidence>
<dbReference type="AlphaFoldDB" id="A0A1L5BJL6"/>
<dbReference type="KEGG" id="sinb:SIDU_00180"/>